<keyword evidence="1" id="KW-0547">Nucleotide-binding</keyword>
<dbReference type="PROSITE" id="PS51194">
    <property type="entry name" value="HELICASE_CTER"/>
    <property type="match status" value="1"/>
</dbReference>
<dbReference type="EMBL" id="JANCYU010000022">
    <property type="protein sequence ID" value="KAK4524181.1"/>
    <property type="molecule type" value="Genomic_DNA"/>
</dbReference>
<dbReference type="Gene3D" id="3.40.50.10810">
    <property type="entry name" value="Tandem AAA-ATPase domain"/>
    <property type="match status" value="1"/>
</dbReference>
<keyword evidence="3" id="KW-0347">Helicase</keyword>
<feature type="domain" description="Helicase C-terminal" evidence="9">
    <location>
        <begin position="772"/>
        <end position="935"/>
    </location>
</feature>
<evidence type="ECO:0000313" key="10">
    <source>
        <dbReference type="EMBL" id="KAK4524181.1"/>
    </source>
</evidence>
<keyword evidence="4" id="KW-0067">ATP-binding</keyword>
<evidence type="ECO:0000259" key="8">
    <source>
        <dbReference type="PROSITE" id="PS51192"/>
    </source>
</evidence>
<dbReference type="InterPro" id="IPR049730">
    <property type="entry name" value="SNF2/RAD54-like_C"/>
</dbReference>
<evidence type="ECO:0000256" key="4">
    <source>
        <dbReference type="ARBA" id="ARBA00022840"/>
    </source>
</evidence>
<dbReference type="Gene3D" id="3.30.40.10">
    <property type="entry name" value="Zinc/RING finger domain, C3HC4 (zinc finger)"/>
    <property type="match status" value="1"/>
</dbReference>
<dbReference type="InterPro" id="IPR050628">
    <property type="entry name" value="SNF2_RAD54_helicase_TF"/>
</dbReference>
<sequence length="940" mass="105846">MFAAVERLSRVVGCAFSKSQIQEALLKASLNEDVAVNLLLDGEVEVATSNQEVSFDEGFNTSFVCDYSRTLNEDAGSSDCELTLSSSESSDDEVVVVDSWPKKLGQLIIHGFLTVNCNSALSVGKPVSLGTKCLTFGSLPQGSGKSSHLRDKGRNIVRIYLNDLEIGRVLGDSSTFLAPLLSARLIRARGRVSNVSSSLRRNEHLSVHTYIYVFKEAFENHRTNESAELQQCLIQLLYALGLCSMQDSPSFYIPALPKHETVQSSSRYRRGWITHLRPYQEVAVKWMLNRESFQDFSDPLWEEIKTGDGFSFFLNRALSCVSLHAPPSSSVVRGGILADEMGLGKTVESIALIAESSPQKEERIRQGINGTLIIVPLSLLNQWLDELDSHVEEDTFEILPFYGSTKSQFQFSISEYDIVLTTYGTLCAEFKRQNSSPLFNGEWYRVILDEAHIIKDRNTQTAKACFALNSARRWLLTGTPIQNSLDDFFSFIHFLKAYPYAEYKFWVQHILKPHSYKPSSLERQRAEYAIHSLIRNFLLRRTKNTPDEDGKPIVSLPERRVKVMRLEPFEEEKRIYSSLYAHSKSTFDLLMSENRLLANFATVLELILRLRQCCDHPDLVLQSATARLVDLSSADKFADTVQRIFLHSDNARFSQSSEYLSTVIERIKKTFLKGDDLECPICLDMVDDGVMFCSCGHVTCKECVLAMLQRRNSVPCPLCRVPVTKNVILPLPMKDTAAVNVNSSHCVWQKSCKIVALISELKAIERCRMGSGDYEGLKTVGKTVIFSQWTRYLDILELALQDNGLHYVRLDGKLTCKQRSKVLSSFRLDQSDPMSSANILLVSLKAGGVGLNLTSASQVFILDPWWNPAVEEQAIDRVHRIGQTKTVIVKRMIVANSIEENLLKVQEKKKLVADSTLGSTEVSKQSRQITVEDLTMLFQD</sequence>
<dbReference type="InterPro" id="IPR015940">
    <property type="entry name" value="UBA"/>
</dbReference>
<comment type="caution">
    <text evidence="10">The sequence shown here is derived from an EMBL/GenBank/DDBJ whole genome shotgun (WGS) entry which is preliminary data.</text>
</comment>
<dbReference type="GO" id="GO:0004386">
    <property type="term" value="F:helicase activity"/>
    <property type="evidence" value="ECO:0007669"/>
    <property type="project" value="UniProtKB-KW"/>
</dbReference>
<dbReference type="PROSITE" id="PS50030">
    <property type="entry name" value="UBA"/>
    <property type="match status" value="1"/>
</dbReference>
<dbReference type="InterPro" id="IPR001650">
    <property type="entry name" value="Helicase_C-like"/>
</dbReference>
<dbReference type="CDD" id="cd18793">
    <property type="entry name" value="SF2_C_SNF"/>
    <property type="match status" value="1"/>
</dbReference>
<dbReference type="PANTHER" id="PTHR45626">
    <property type="entry name" value="TRANSCRIPTION TERMINATION FACTOR 2-RELATED"/>
    <property type="match status" value="1"/>
</dbReference>
<dbReference type="InterPro" id="IPR027417">
    <property type="entry name" value="P-loop_NTPase"/>
</dbReference>
<dbReference type="Pfam" id="PF00271">
    <property type="entry name" value="Helicase_C"/>
    <property type="match status" value="1"/>
</dbReference>
<accession>A0AAV9IA60</accession>
<dbReference type="SMART" id="SM00487">
    <property type="entry name" value="DEXDc"/>
    <property type="match status" value="1"/>
</dbReference>
<dbReference type="PROSITE" id="PS51192">
    <property type="entry name" value="HELICASE_ATP_BIND_1"/>
    <property type="match status" value="1"/>
</dbReference>
<proteinExistence type="predicted"/>
<dbReference type="InterPro" id="IPR013083">
    <property type="entry name" value="Znf_RING/FYVE/PHD"/>
</dbReference>
<dbReference type="PROSITE" id="PS50089">
    <property type="entry name" value="ZF_RING_2"/>
    <property type="match status" value="1"/>
</dbReference>
<evidence type="ECO:0000259" key="9">
    <source>
        <dbReference type="PROSITE" id="PS51194"/>
    </source>
</evidence>
<dbReference type="GO" id="GO:0006281">
    <property type="term" value="P:DNA repair"/>
    <property type="evidence" value="ECO:0007669"/>
    <property type="project" value="TreeGrafter"/>
</dbReference>
<evidence type="ECO:0000259" key="7">
    <source>
        <dbReference type="PROSITE" id="PS50089"/>
    </source>
</evidence>
<dbReference type="SMART" id="SM00184">
    <property type="entry name" value="RING"/>
    <property type="match status" value="1"/>
</dbReference>
<dbReference type="Pfam" id="PF00176">
    <property type="entry name" value="SNF2-rel_dom"/>
    <property type="match status" value="1"/>
</dbReference>
<dbReference type="Proteomes" id="UP001300502">
    <property type="component" value="Unassembled WGS sequence"/>
</dbReference>
<keyword evidence="5" id="KW-0479">Metal-binding</keyword>
<dbReference type="InterPro" id="IPR014001">
    <property type="entry name" value="Helicase_ATP-bd"/>
</dbReference>
<dbReference type="SMART" id="SM00490">
    <property type="entry name" value="HELICc"/>
    <property type="match status" value="1"/>
</dbReference>
<dbReference type="CDD" id="cd18008">
    <property type="entry name" value="DEXDc_SHPRH-like"/>
    <property type="match status" value="1"/>
</dbReference>
<dbReference type="Pfam" id="PF13923">
    <property type="entry name" value="zf-C3HC4_2"/>
    <property type="match status" value="1"/>
</dbReference>
<dbReference type="GO" id="GO:0008270">
    <property type="term" value="F:zinc ion binding"/>
    <property type="evidence" value="ECO:0007669"/>
    <property type="project" value="UniProtKB-KW"/>
</dbReference>
<evidence type="ECO:0000256" key="5">
    <source>
        <dbReference type="PROSITE-ProRule" id="PRU00175"/>
    </source>
</evidence>
<dbReference type="SUPFAM" id="SSF57850">
    <property type="entry name" value="RING/U-box"/>
    <property type="match status" value="1"/>
</dbReference>
<feature type="domain" description="RING-type" evidence="7">
    <location>
        <begin position="679"/>
        <end position="720"/>
    </location>
</feature>
<dbReference type="InterPro" id="IPR001841">
    <property type="entry name" value="Znf_RING"/>
</dbReference>
<gene>
    <name evidence="10" type="ORF">GAYE_SCF02G2080</name>
</gene>
<protein>
    <submittedName>
        <fullName evidence="10">Uncharacterized protein</fullName>
    </submittedName>
</protein>
<evidence type="ECO:0000259" key="6">
    <source>
        <dbReference type="PROSITE" id="PS50030"/>
    </source>
</evidence>
<dbReference type="GO" id="GO:0016787">
    <property type="term" value="F:hydrolase activity"/>
    <property type="evidence" value="ECO:0007669"/>
    <property type="project" value="UniProtKB-KW"/>
</dbReference>
<keyword evidence="2" id="KW-0378">Hydrolase</keyword>
<evidence type="ECO:0000313" key="11">
    <source>
        <dbReference type="Proteomes" id="UP001300502"/>
    </source>
</evidence>
<reference evidence="10 11" key="1">
    <citation type="submission" date="2022-07" db="EMBL/GenBank/DDBJ databases">
        <title>Genome-wide signatures of adaptation to extreme environments.</title>
        <authorList>
            <person name="Cho C.H."/>
            <person name="Yoon H.S."/>
        </authorList>
    </citation>
    <scope>NUCLEOTIDE SEQUENCE [LARGE SCALE GENOMIC DNA]</scope>
    <source>
        <strain evidence="10 11">108.79 E11</strain>
    </source>
</reference>
<keyword evidence="5" id="KW-0862">Zinc</keyword>
<organism evidence="10 11">
    <name type="scientific">Galdieria yellowstonensis</name>
    <dbReference type="NCBI Taxonomy" id="3028027"/>
    <lineage>
        <taxon>Eukaryota</taxon>
        <taxon>Rhodophyta</taxon>
        <taxon>Bangiophyceae</taxon>
        <taxon>Galdieriales</taxon>
        <taxon>Galdieriaceae</taxon>
        <taxon>Galdieria</taxon>
    </lineage>
</organism>
<keyword evidence="5" id="KW-0863">Zinc-finger</keyword>
<dbReference type="PANTHER" id="PTHR45626:SF22">
    <property type="entry name" value="DNA REPAIR PROTEIN RAD5"/>
    <property type="match status" value="1"/>
</dbReference>
<dbReference type="SUPFAM" id="SSF52540">
    <property type="entry name" value="P-loop containing nucleoside triphosphate hydrolases"/>
    <property type="match status" value="2"/>
</dbReference>
<dbReference type="Gene3D" id="3.40.50.300">
    <property type="entry name" value="P-loop containing nucleotide triphosphate hydrolases"/>
    <property type="match status" value="1"/>
</dbReference>
<dbReference type="InterPro" id="IPR038718">
    <property type="entry name" value="SNF2-like_sf"/>
</dbReference>
<dbReference type="InterPro" id="IPR000330">
    <property type="entry name" value="SNF2_N"/>
</dbReference>
<dbReference type="GO" id="GO:0008094">
    <property type="term" value="F:ATP-dependent activity, acting on DNA"/>
    <property type="evidence" value="ECO:0007669"/>
    <property type="project" value="TreeGrafter"/>
</dbReference>
<feature type="domain" description="Helicase ATP-binding" evidence="8">
    <location>
        <begin position="326"/>
        <end position="498"/>
    </location>
</feature>
<evidence type="ECO:0000256" key="1">
    <source>
        <dbReference type="ARBA" id="ARBA00022741"/>
    </source>
</evidence>
<feature type="domain" description="UBA" evidence="6">
    <location>
        <begin position="3"/>
        <end position="42"/>
    </location>
</feature>
<evidence type="ECO:0000256" key="2">
    <source>
        <dbReference type="ARBA" id="ARBA00022801"/>
    </source>
</evidence>
<evidence type="ECO:0000256" key="3">
    <source>
        <dbReference type="ARBA" id="ARBA00022806"/>
    </source>
</evidence>
<dbReference type="GO" id="GO:0005634">
    <property type="term" value="C:nucleus"/>
    <property type="evidence" value="ECO:0007669"/>
    <property type="project" value="TreeGrafter"/>
</dbReference>
<name>A0AAV9IA60_9RHOD</name>
<keyword evidence="11" id="KW-1185">Reference proteome</keyword>
<dbReference type="GO" id="GO:0005524">
    <property type="term" value="F:ATP binding"/>
    <property type="evidence" value="ECO:0007669"/>
    <property type="project" value="UniProtKB-KW"/>
</dbReference>
<dbReference type="AlphaFoldDB" id="A0AAV9IA60"/>